<dbReference type="InterPro" id="IPR050465">
    <property type="entry name" value="UPF0194_transport"/>
</dbReference>
<dbReference type="InterPro" id="IPR058636">
    <property type="entry name" value="Beta-barrel_YknX"/>
</dbReference>
<dbReference type="STRING" id="1618356.UU93_C0002G0030"/>
<evidence type="ECO:0000313" key="4">
    <source>
        <dbReference type="EMBL" id="KKS33102.1"/>
    </source>
</evidence>
<accession>A0A0G0Y8Q6</accession>
<evidence type="ECO:0000259" key="3">
    <source>
        <dbReference type="Pfam" id="PF25990"/>
    </source>
</evidence>
<dbReference type="Proteomes" id="UP000034160">
    <property type="component" value="Unassembled WGS sequence"/>
</dbReference>
<feature type="domain" description="YknX-like beta-barrel" evidence="3">
    <location>
        <begin position="200"/>
        <end position="271"/>
    </location>
</feature>
<evidence type="ECO:0000313" key="5">
    <source>
        <dbReference type="Proteomes" id="UP000034160"/>
    </source>
</evidence>
<keyword evidence="2" id="KW-0175">Coiled coil</keyword>
<dbReference type="GO" id="GO:0030313">
    <property type="term" value="C:cell envelope"/>
    <property type="evidence" value="ECO:0007669"/>
    <property type="project" value="UniProtKB-SubCell"/>
</dbReference>
<protein>
    <submittedName>
        <fullName evidence="4">Efflux transporter, RND family, MFP subunit</fullName>
    </submittedName>
</protein>
<sequence>MKWITPKRAIIFVLILLVGLMGWRWQMGKNKDKETIKTVAVVRKDVVAQIGASGKIVADKMATLNFPISGKLAFVNVVAGDKVAAYQTMAGMDVADLDTSVTKAWYSYLAYDAAAKLAEDQVKDHASDETFAQKNTRVAAQTARDTAYDAWKLAMRAKQNSYLVAPFAGMVTNVTVTSAGDTVGVTDGITVVDPQSLRFRAEIDETDIGKIFVGQEVVVKLDAFATEKMPGRVERIAYSSSISDSGSTVYPIDIKILSDEVTKRLRLGLNGDVTIVLERAINALSVPAETVINDEVIMTDGSKKQVVTGVVGDEYIEIKSGLNEGDLVRL</sequence>
<name>A0A0G0Y8Q6_9BACT</name>
<gene>
    <name evidence="4" type="ORF">UU93_C0002G0030</name>
</gene>
<dbReference type="PANTHER" id="PTHR32347:SF14">
    <property type="entry name" value="EFFLUX SYSTEM COMPONENT YKNX-RELATED"/>
    <property type="match status" value="1"/>
</dbReference>
<comment type="subcellular location">
    <subcellularLocation>
        <location evidence="1">Cell envelope</location>
    </subcellularLocation>
</comment>
<dbReference type="Gene3D" id="2.40.30.170">
    <property type="match status" value="1"/>
</dbReference>
<comment type="caution">
    <text evidence="4">The sequence shown here is derived from an EMBL/GenBank/DDBJ whole genome shotgun (WGS) entry which is preliminary data.</text>
</comment>
<dbReference type="PATRIC" id="fig|1618356.3.peg.167"/>
<reference evidence="4 5" key="1">
    <citation type="journal article" date="2015" name="Nature">
        <title>rRNA introns, odd ribosomes, and small enigmatic genomes across a large radiation of phyla.</title>
        <authorList>
            <person name="Brown C.T."/>
            <person name="Hug L.A."/>
            <person name="Thomas B.C."/>
            <person name="Sharon I."/>
            <person name="Castelle C.J."/>
            <person name="Singh A."/>
            <person name="Wilkins M.J."/>
            <person name="Williams K.H."/>
            <person name="Banfield J.F."/>
        </authorList>
    </citation>
    <scope>NUCLEOTIDE SEQUENCE [LARGE SCALE GENOMIC DNA]</scope>
</reference>
<organism evidence="4 5">
    <name type="scientific">Candidatus Amesbacteria bacterium GW2011_GWA2_42_12</name>
    <dbReference type="NCBI Taxonomy" id="1618356"/>
    <lineage>
        <taxon>Bacteria</taxon>
        <taxon>Candidatus Amesiibacteriota</taxon>
    </lineage>
</organism>
<dbReference type="Pfam" id="PF25990">
    <property type="entry name" value="Beta-barrel_YknX"/>
    <property type="match status" value="1"/>
</dbReference>
<dbReference type="AlphaFoldDB" id="A0A0G0Y8Q6"/>
<evidence type="ECO:0000256" key="1">
    <source>
        <dbReference type="ARBA" id="ARBA00004196"/>
    </source>
</evidence>
<evidence type="ECO:0000256" key="2">
    <source>
        <dbReference type="ARBA" id="ARBA00023054"/>
    </source>
</evidence>
<dbReference type="EMBL" id="LCCN01000002">
    <property type="protein sequence ID" value="KKS33102.1"/>
    <property type="molecule type" value="Genomic_DNA"/>
</dbReference>
<dbReference type="PANTHER" id="PTHR32347">
    <property type="entry name" value="EFFLUX SYSTEM COMPONENT YKNX-RELATED"/>
    <property type="match status" value="1"/>
</dbReference>
<proteinExistence type="predicted"/>